<reference evidence="6 7" key="1">
    <citation type="submission" date="2024-06" db="EMBL/GenBank/DDBJ databases">
        <title>A chromosome level genome sequence of Diviner's sage (Salvia divinorum).</title>
        <authorList>
            <person name="Ford S.A."/>
            <person name="Ro D.-K."/>
            <person name="Ness R.W."/>
            <person name="Phillips M.A."/>
        </authorList>
    </citation>
    <scope>NUCLEOTIDE SEQUENCE [LARGE SCALE GENOMIC DNA]</scope>
    <source>
        <strain evidence="6">SAF-2024a</strain>
        <tissue evidence="6">Leaf</tissue>
    </source>
</reference>
<name>A0ABD1GYU3_SALDI</name>
<evidence type="ECO:0000256" key="4">
    <source>
        <dbReference type="ARBA" id="ARBA00023163"/>
    </source>
</evidence>
<evidence type="ECO:0000256" key="1">
    <source>
        <dbReference type="ARBA" id="ARBA00004123"/>
    </source>
</evidence>
<gene>
    <name evidence="6" type="ORF">AAHA92_16438</name>
</gene>
<accession>A0ABD1GYU3</accession>
<evidence type="ECO:0000313" key="7">
    <source>
        <dbReference type="Proteomes" id="UP001567538"/>
    </source>
</evidence>
<dbReference type="EMBL" id="JBEAFC010000007">
    <property type="protein sequence ID" value="KAL1548169.1"/>
    <property type="molecule type" value="Genomic_DNA"/>
</dbReference>
<dbReference type="GO" id="GO:0005634">
    <property type="term" value="C:nucleus"/>
    <property type="evidence" value="ECO:0007669"/>
    <property type="project" value="UniProtKB-SubCell"/>
</dbReference>
<keyword evidence="7" id="KW-1185">Reference proteome</keyword>
<keyword evidence="4" id="KW-0804">Transcription</keyword>
<organism evidence="6 7">
    <name type="scientific">Salvia divinorum</name>
    <name type="common">Maria pastora</name>
    <name type="synonym">Diviner's sage</name>
    <dbReference type="NCBI Taxonomy" id="28513"/>
    <lineage>
        <taxon>Eukaryota</taxon>
        <taxon>Viridiplantae</taxon>
        <taxon>Streptophyta</taxon>
        <taxon>Embryophyta</taxon>
        <taxon>Tracheophyta</taxon>
        <taxon>Spermatophyta</taxon>
        <taxon>Magnoliopsida</taxon>
        <taxon>eudicotyledons</taxon>
        <taxon>Gunneridae</taxon>
        <taxon>Pentapetalae</taxon>
        <taxon>asterids</taxon>
        <taxon>lamiids</taxon>
        <taxon>Lamiales</taxon>
        <taxon>Lamiaceae</taxon>
        <taxon>Nepetoideae</taxon>
        <taxon>Mentheae</taxon>
        <taxon>Salviinae</taxon>
        <taxon>Salvia</taxon>
        <taxon>Salvia subgen. Calosphace</taxon>
    </lineage>
</organism>
<proteinExistence type="predicted"/>
<keyword evidence="5" id="KW-0539">Nucleus</keyword>
<dbReference type="SUPFAM" id="SSF101936">
    <property type="entry name" value="DNA-binding pseudobarrel domain"/>
    <property type="match status" value="1"/>
</dbReference>
<evidence type="ECO:0000256" key="2">
    <source>
        <dbReference type="ARBA" id="ARBA00023015"/>
    </source>
</evidence>
<protein>
    <submittedName>
        <fullName evidence="6">B3 domain-containing protein isoform X2</fullName>
    </submittedName>
</protein>
<evidence type="ECO:0000313" key="6">
    <source>
        <dbReference type="EMBL" id="KAL1548169.1"/>
    </source>
</evidence>
<evidence type="ECO:0000256" key="5">
    <source>
        <dbReference type="ARBA" id="ARBA00023242"/>
    </source>
</evidence>
<dbReference type="InterPro" id="IPR015300">
    <property type="entry name" value="DNA-bd_pseudobarrel_sf"/>
</dbReference>
<comment type="subcellular location">
    <subcellularLocation>
        <location evidence="1">Nucleus</location>
    </subcellularLocation>
</comment>
<keyword evidence="3" id="KW-0238">DNA-binding</keyword>
<dbReference type="Proteomes" id="UP001567538">
    <property type="component" value="Unassembled WGS sequence"/>
</dbReference>
<comment type="caution">
    <text evidence="6">The sequence shown here is derived from an EMBL/GenBank/DDBJ whole genome shotgun (WGS) entry which is preliminary data.</text>
</comment>
<keyword evidence="2" id="KW-0805">Transcription regulation</keyword>
<dbReference type="GO" id="GO:0003677">
    <property type="term" value="F:DNA binding"/>
    <property type="evidence" value="ECO:0007669"/>
    <property type="project" value="UniProtKB-KW"/>
</dbReference>
<dbReference type="Gene3D" id="2.40.330.10">
    <property type="entry name" value="DNA-binding pseudobarrel domain"/>
    <property type="match status" value="1"/>
</dbReference>
<evidence type="ECO:0000256" key="3">
    <source>
        <dbReference type="ARBA" id="ARBA00023125"/>
    </source>
</evidence>
<sequence>MEAFTCVLIAANFARGLNLPTIWWKTHIEDKDCTEEFTVWVGDYPWTMYVTTEAENVWISSGWKTFARANEFCVGTMCRFGLLPWPAKTFNVTFSR</sequence>
<dbReference type="AlphaFoldDB" id="A0ABD1GYU3"/>